<dbReference type="EMBL" id="WKKH01000018">
    <property type="protein sequence ID" value="MRX76980.1"/>
    <property type="molecule type" value="Genomic_DNA"/>
</dbReference>
<reference evidence="2 3" key="1">
    <citation type="submission" date="2019-11" db="EMBL/GenBank/DDBJ databases">
        <title>Pedobacter petrophilus genome.</title>
        <authorList>
            <person name="Feldbauer M.J."/>
            <person name="Newman J.D."/>
        </authorList>
    </citation>
    <scope>NUCLEOTIDE SEQUENCE [LARGE SCALE GENOMIC DNA]</scope>
    <source>
        <strain evidence="2 3">LMG 29686</strain>
    </source>
</reference>
<comment type="caution">
    <text evidence="2">The sequence shown here is derived from an EMBL/GenBank/DDBJ whole genome shotgun (WGS) entry which is preliminary data.</text>
</comment>
<evidence type="ECO:0000313" key="3">
    <source>
        <dbReference type="Proteomes" id="UP000487757"/>
    </source>
</evidence>
<sequence>MTKKPLLFAILLLTMVYSCKKGTKTAIVVTPPIVTQPPAVSKAEEFIFQSGFEPGSTANTNYPQIVANPTAQGEDIKGNTTGLMNSDWIYDLETKTPVKYKLFRMNYEMGTYTDRRAEIIPNSAKDVGSNNSDNILSFRLTNAVIPAGYTNKGRVAAELFSQSLAPGATTADLAVSSNIREYYQKVKFYLPNDFNLLQASTFPVPNAGDWLLLWEFRDHVPTTTGKDSRITIDITRPNNLSTTKFNFVVSCDEMGVNGAQPLNIWSVQNTNYKIPTGKWLEAEIYIKEGDAGTGRTYFAVREVNATNTGVWNKLCDKYATNIHRNNTSPTGYNGFNPMKLYCSEAVVKPFQVAGKSLQVYWDDLEMYENKLPSVGAITP</sequence>
<dbReference type="OrthoDB" id="931855at2"/>
<evidence type="ECO:0000313" key="2">
    <source>
        <dbReference type="EMBL" id="MRX76980.1"/>
    </source>
</evidence>
<proteinExistence type="predicted"/>
<feature type="chain" id="PRO_5029748701" description="DUF1735 domain-containing protein" evidence="1">
    <location>
        <begin position="21"/>
        <end position="379"/>
    </location>
</feature>
<keyword evidence="1" id="KW-0732">Signal</keyword>
<feature type="signal peptide" evidence="1">
    <location>
        <begin position="1"/>
        <end position="20"/>
    </location>
</feature>
<protein>
    <recommendedName>
        <fullName evidence="4">DUF1735 domain-containing protein</fullName>
    </recommendedName>
</protein>
<dbReference type="Proteomes" id="UP000487757">
    <property type="component" value="Unassembled WGS sequence"/>
</dbReference>
<dbReference type="AlphaFoldDB" id="A0A7K0G0M6"/>
<dbReference type="RefSeq" id="WP_154281207.1">
    <property type="nucleotide sequence ID" value="NZ_JBHUJQ010000001.1"/>
</dbReference>
<gene>
    <name evidence="2" type="ORF">GJU39_12875</name>
</gene>
<evidence type="ECO:0008006" key="4">
    <source>
        <dbReference type="Google" id="ProtNLM"/>
    </source>
</evidence>
<accession>A0A7K0G0M6</accession>
<organism evidence="2 3">
    <name type="scientific">Pedobacter petrophilus</name>
    <dbReference type="NCBI Taxonomy" id="1908241"/>
    <lineage>
        <taxon>Bacteria</taxon>
        <taxon>Pseudomonadati</taxon>
        <taxon>Bacteroidota</taxon>
        <taxon>Sphingobacteriia</taxon>
        <taxon>Sphingobacteriales</taxon>
        <taxon>Sphingobacteriaceae</taxon>
        <taxon>Pedobacter</taxon>
    </lineage>
</organism>
<name>A0A7K0G0M6_9SPHI</name>
<evidence type="ECO:0000256" key="1">
    <source>
        <dbReference type="SAM" id="SignalP"/>
    </source>
</evidence>
<keyword evidence="3" id="KW-1185">Reference proteome</keyword>
<dbReference type="PROSITE" id="PS51257">
    <property type="entry name" value="PROKAR_LIPOPROTEIN"/>
    <property type="match status" value="1"/>
</dbReference>